<accession>A0AA37NQG1</accession>
<evidence type="ECO:0000313" key="2">
    <source>
        <dbReference type="Proteomes" id="UP001055105"/>
    </source>
</evidence>
<dbReference type="AlphaFoldDB" id="A0AA37NQG1"/>
<evidence type="ECO:0000313" key="1">
    <source>
        <dbReference type="EMBL" id="GKI17742.1"/>
    </source>
</evidence>
<name>A0AA37NQG1_9BACT</name>
<protein>
    <submittedName>
        <fullName evidence="1">Uncharacterized protein</fullName>
    </submittedName>
</protein>
<gene>
    <name evidence="1" type="ORF">CE91St16_06500</name>
</gene>
<dbReference type="EMBL" id="BQOL01000001">
    <property type="protein sequence ID" value="GKI17742.1"/>
    <property type="molecule type" value="Genomic_DNA"/>
</dbReference>
<organism evidence="1 2">
    <name type="scientific">Alistipes finegoldii</name>
    <dbReference type="NCBI Taxonomy" id="214856"/>
    <lineage>
        <taxon>Bacteria</taxon>
        <taxon>Pseudomonadati</taxon>
        <taxon>Bacteroidota</taxon>
        <taxon>Bacteroidia</taxon>
        <taxon>Bacteroidales</taxon>
        <taxon>Rikenellaceae</taxon>
        <taxon>Alistipes</taxon>
    </lineage>
</organism>
<reference evidence="1" key="1">
    <citation type="submission" date="2022-01" db="EMBL/GenBank/DDBJ databases">
        <title>Novel bile acid biosynthetic pathways are enriched in the microbiome of centenarians.</title>
        <authorList>
            <person name="Sato Y."/>
            <person name="Atarashi K."/>
            <person name="Plichta R.D."/>
            <person name="Arai Y."/>
            <person name="Sasajima S."/>
            <person name="Kearney M.S."/>
            <person name="Suda W."/>
            <person name="Takeshita K."/>
            <person name="Sasaki T."/>
            <person name="Okamoto S."/>
            <person name="Skelly N.A."/>
            <person name="Okamura Y."/>
            <person name="Vlamakis H."/>
            <person name="Li Y."/>
            <person name="Tanoue T."/>
            <person name="Takei H."/>
            <person name="Nittono H."/>
            <person name="Narushima S."/>
            <person name="Irie J."/>
            <person name="Itoh H."/>
            <person name="Moriya K."/>
            <person name="Sugiura Y."/>
            <person name="Suematsu M."/>
            <person name="Moritoki N."/>
            <person name="Shibata S."/>
            <person name="Littman R.D."/>
            <person name="Fischbach A.M."/>
            <person name="Uwamino Y."/>
            <person name="Inoue T."/>
            <person name="Honda A."/>
            <person name="Hattori M."/>
            <person name="Murai T."/>
            <person name="Xavier J.R."/>
            <person name="Hirose N."/>
            <person name="Honda K."/>
        </authorList>
    </citation>
    <scope>NUCLEOTIDE SEQUENCE</scope>
    <source>
        <strain evidence="1">CE91-St16</strain>
    </source>
</reference>
<proteinExistence type="predicted"/>
<sequence>MIMKEMLTNYISRYSAFGLKMEVQKRDKTGFSIIGQQLPILRPGDDVRNEITHGGHRLVPLVGCAAIVFKCSPDQVAFDKEIGVAYRLGPLHIPAIKLMYLPETGDFSACYLNGEHYPIYSYHRLYDYLDSLLIDYRGLIGEGLAVSNHAVKCDPYE</sequence>
<comment type="caution">
    <text evidence="1">The sequence shown here is derived from an EMBL/GenBank/DDBJ whole genome shotgun (WGS) entry which is preliminary data.</text>
</comment>
<dbReference type="Proteomes" id="UP001055105">
    <property type="component" value="Unassembled WGS sequence"/>
</dbReference>